<evidence type="ECO:0000256" key="11">
    <source>
        <dbReference type="ARBA" id="ARBA00030126"/>
    </source>
</evidence>
<gene>
    <name evidence="14" type="ORF">FQN60_010567</name>
</gene>
<evidence type="ECO:0000256" key="10">
    <source>
        <dbReference type="ARBA" id="ARBA00023242"/>
    </source>
</evidence>
<dbReference type="Pfam" id="PF13359">
    <property type="entry name" value="DDE_Tnp_4"/>
    <property type="match status" value="2"/>
</dbReference>
<evidence type="ECO:0000256" key="2">
    <source>
        <dbReference type="ARBA" id="ARBA00004123"/>
    </source>
</evidence>
<keyword evidence="10" id="KW-0539">Nucleus</keyword>
<comment type="caution">
    <text evidence="14">The sequence shown here is derived from an EMBL/GenBank/DDBJ whole genome shotgun (WGS) entry which is preliminary data.</text>
</comment>
<evidence type="ECO:0000256" key="1">
    <source>
        <dbReference type="ARBA" id="ARBA00001968"/>
    </source>
</evidence>
<comment type="cofactor">
    <cofactor evidence="1">
        <name>a divalent metal cation</name>
        <dbReference type="ChEBI" id="CHEBI:60240"/>
    </cofactor>
</comment>
<evidence type="ECO:0000256" key="3">
    <source>
        <dbReference type="ARBA" id="ARBA00004496"/>
    </source>
</evidence>
<dbReference type="InterPro" id="IPR026103">
    <property type="entry name" value="HARBI1_animal"/>
</dbReference>
<keyword evidence="15" id="KW-1185">Reference proteome</keyword>
<dbReference type="InterPro" id="IPR027806">
    <property type="entry name" value="HARBI1_dom"/>
</dbReference>
<sequence>PPPQVCRAISVVLGPDYIRTPSSEQEVEDLVRGFSRAHGLPQCLGVLDCTHVAVKAPARRSSDYVNAAGTHSLNVHALCDYRSCFLDVVVKWPGGAHDARVFTESRLNSDLRDGTIPPCPKELLQVRNIWVHMGSIWVHMDHLGPSGNIWVHMDHMGPHGSVWVHMGPSGSIWIMWVHMGPSGSTWVHLGPRGSIWVHGEAAVPVYLLGDAAFPLRPQLMKEYPAGGETAAERRFNRALSGARSVMRAALGRLRARWGALRRAMDLSVDALPAVLHACFVLHNYCEARGEAVAERSLNAALQHDRDAQPPPCVSVETGDQDAEGRAVRRVLTEFLDARRRKL</sequence>
<evidence type="ECO:0000313" key="15">
    <source>
        <dbReference type="Proteomes" id="UP000327493"/>
    </source>
</evidence>
<keyword evidence="8" id="KW-0479">Metal-binding</keyword>
<dbReference type="GO" id="GO:0046872">
    <property type="term" value="F:metal ion binding"/>
    <property type="evidence" value="ECO:0007669"/>
    <property type="project" value="UniProtKB-KW"/>
</dbReference>
<organism evidence="14 15">
    <name type="scientific">Etheostoma spectabile</name>
    <name type="common">orangethroat darter</name>
    <dbReference type="NCBI Taxonomy" id="54343"/>
    <lineage>
        <taxon>Eukaryota</taxon>
        <taxon>Metazoa</taxon>
        <taxon>Chordata</taxon>
        <taxon>Craniata</taxon>
        <taxon>Vertebrata</taxon>
        <taxon>Euteleostomi</taxon>
        <taxon>Actinopterygii</taxon>
        <taxon>Neopterygii</taxon>
        <taxon>Teleostei</taxon>
        <taxon>Neoteleostei</taxon>
        <taxon>Acanthomorphata</taxon>
        <taxon>Eupercaria</taxon>
        <taxon>Perciformes</taxon>
        <taxon>Percoidei</taxon>
        <taxon>Percidae</taxon>
        <taxon>Etheostomatinae</taxon>
        <taxon>Etheostoma</taxon>
    </lineage>
</organism>
<dbReference type="Proteomes" id="UP000327493">
    <property type="component" value="Unassembled WGS sequence"/>
</dbReference>
<evidence type="ECO:0000256" key="4">
    <source>
        <dbReference type="ARBA" id="ARBA00006958"/>
    </source>
</evidence>
<comment type="similarity">
    <text evidence="4">Belongs to the HARBI1 family.</text>
</comment>
<protein>
    <recommendedName>
        <fullName evidence="5">Putative nuclease HARBI1</fullName>
    </recommendedName>
    <alternativeName>
        <fullName evidence="11">Harbinger transposase-derived nuclease</fullName>
    </alternativeName>
</protein>
<dbReference type="GO" id="GO:0016787">
    <property type="term" value="F:hydrolase activity"/>
    <property type="evidence" value="ECO:0007669"/>
    <property type="project" value="UniProtKB-KW"/>
</dbReference>
<feature type="non-terminal residue" evidence="14">
    <location>
        <position position="1"/>
    </location>
</feature>
<evidence type="ECO:0000256" key="8">
    <source>
        <dbReference type="ARBA" id="ARBA00022723"/>
    </source>
</evidence>
<dbReference type="AlphaFoldDB" id="A0A5J5CD30"/>
<comment type="subcellular location">
    <subcellularLocation>
        <location evidence="3">Cytoplasm</location>
    </subcellularLocation>
    <subcellularLocation>
        <location evidence="2">Nucleus</location>
    </subcellularLocation>
</comment>
<feature type="domain" description="DDE Tnp4" evidence="13">
    <location>
        <begin position="206"/>
        <end position="283"/>
    </location>
</feature>
<keyword evidence="6" id="KW-0963">Cytoplasm</keyword>
<evidence type="ECO:0000256" key="5">
    <source>
        <dbReference type="ARBA" id="ARBA00015519"/>
    </source>
</evidence>
<dbReference type="PANTHER" id="PTHR22930:SF85">
    <property type="entry name" value="GH03217P-RELATED"/>
    <property type="match status" value="1"/>
</dbReference>
<feature type="non-terminal residue" evidence="14">
    <location>
        <position position="342"/>
    </location>
</feature>
<accession>A0A5J5CD30</accession>
<feature type="domain" description="DDE Tnp4" evidence="13">
    <location>
        <begin position="47"/>
        <end position="112"/>
    </location>
</feature>
<dbReference type="GO" id="GO:0004518">
    <property type="term" value="F:nuclease activity"/>
    <property type="evidence" value="ECO:0007669"/>
    <property type="project" value="UniProtKB-KW"/>
</dbReference>
<dbReference type="GO" id="GO:0005737">
    <property type="term" value="C:cytoplasm"/>
    <property type="evidence" value="ECO:0007669"/>
    <property type="project" value="UniProtKB-SubCell"/>
</dbReference>
<dbReference type="PANTHER" id="PTHR22930">
    <property type="match status" value="1"/>
</dbReference>
<evidence type="ECO:0000259" key="13">
    <source>
        <dbReference type="Pfam" id="PF13359"/>
    </source>
</evidence>
<dbReference type="InterPro" id="IPR045249">
    <property type="entry name" value="HARBI1-like"/>
</dbReference>
<evidence type="ECO:0000256" key="6">
    <source>
        <dbReference type="ARBA" id="ARBA00022490"/>
    </source>
</evidence>
<comment type="function">
    <text evidence="12">Transposase-derived protein that may have nuclease activity. Does not have transposase activity.</text>
</comment>
<evidence type="ECO:0000313" key="14">
    <source>
        <dbReference type="EMBL" id="KAA8579043.1"/>
    </source>
</evidence>
<dbReference type="PRINTS" id="PR02086">
    <property type="entry name" value="PUTNUCHARBI1"/>
</dbReference>
<reference evidence="14 15" key="1">
    <citation type="submission" date="2019-08" db="EMBL/GenBank/DDBJ databases">
        <title>A chromosome-level genome assembly, high-density linkage maps, and genome scans reveal the genomic architecture of hybrid incompatibilities underlying speciation via character displacement in darters (Percidae: Etheostominae).</title>
        <authorList>
            <person name="Moran R.L."/>
            <person name="Catchen J.M."/>
            <person name="Fuller R.C."/>
        </authorList>
    </citation>
    <scope>NUCLEOTIDE SEQUENCE [LARGE SCALE GENOMIC DNA]</scope>
    <source>
        <strain evidence="14">EspeVRDwgs_2016</strain>
        <tissue evidence="14">Muscle</tissue>
    </source>
</reference>
<keyword evidence="9" id="KW-0378">Hydrolase</keyword>
<dbReference type="EMBL" id="VOFY01000050">
    <property type="protein sequence ID" value="KAA8579043.1"/>
    <property type="molecule type" value="Genomic_DNA"/>
</dbReference>
<evidence type="ECO:0000256" key="7">
    <source>
        <dbReference type="ARBA" id="ARBA00022722"/>
    </source>
</evidence>
<evidence type="ECO:0000256" key="9">
    <source>
        <dbReference type="ARBA" id="ARBA00022801"/>
    </source>
</evidence>
<name>A0A5J5CD30_9PERO</name>
<dbReference type="GO" id="GO:0005634">
    <property type="term" value="C:nucleus"/>
    <property type="evidence" value="ECO:0007669"/>
    <property type="project" value="UniProtKB-SubCell"/>
</dbReference>
<evidence type="ECO:0000256" key="12">
    <source>
        <dbReference type="ARBA" id="ARBA00045850"/>
    </source>
</evidence>
<proteinExistence type="inferred from homology"/>
<keyword evidence="7" id="KW-0540">Nuclease</keyword>